<protein>
    <submittedName>
        <fullName evidence="2">Uncharacterized protein</fullName>
    </submittedName>
</protein>
<keyword evidence="3" id="KW-1185">Reference proteome</keyword>
<name>A0A842HTD5_9SPHN</name>
<dbReference type="Proteomes" id="UP000564378">
    <property type="component" value="Unassembled WGS sequence"/>
</dbReference>
<comment type="caution">
    <text evidence="2">The sequence shown here is derived from an EMBL/GenBank/DDBJ whole genome shotgun (WGS) entry which is preliminary data.</text>
</comment>
<feature type="transmembrane region" description="Helical" evidence="1">
    <location>
        <begin position="110"/>
        <end position="130"/>
    </location>
</feature>
<evidence type="ECO:0000313" key="3">
    <source>
        <dbReference type="Proteomes" id="UP000564378"/>
    </source>
</evidence>
<organism evidence="2 3">
    <name type="scientific">Parasphingopyxis marina</name>
    <dbReference type="NCBI Taxonomy" id="2761622"/>
    <lineage>
        <taxon>Bacteria</taxon>
        <taxon>Pseudomonadati</taxon>
        <taxon>Pseudomonadota</taxon>
        <taxon>Alphaproteobacteria</taxon>
        <taxon>Sphingomonadales</taxon>
        <taxon>Sphingomonadaceae</taxon>
        <taxon>Parasphingopyxis</taxon>
    </lineage>
</organism>
<reference evidence="2 3" key="1">
    <citation type="submission" date="2020-08" db="EMBL/GenBank/DDBJ databases">
        <title>Draft genome sequence of Parasphingopyxis sp. GrpM-11.</title>
        <authorList>
            <person name="Oh J."/>
            <person name="Roh D.-H."/>
        </authorList>
    </citation>
    <scope>NUCLEOTIDE SEQUENCE [LARGE SCALE GENOMIC DNA]</scope>
    <source>
        <strain evidence="2 3">GrpM-11</strain>
    </source>
</reference>
<feature type="transmembrane region" description="Helical" evidence="1">
    <location>
        <begin position="42"/>
        <end position="66"/>
    </location>
</feature>
<evidence type="ECO:0000256" key="1">
    <source>
        <dbReference type="SAM" id="Phobius"/>
    </source>
</evidence>
<keyword evidence="1" id="KW-1133">Transmembrane helix</keyword>
<dbReference type="RefSeq" id="WP_185799511.1">
    <property type="nucleotide sequence ID" value="NZ_JACJVJ010000001.1"/>
</dbReference>
<keyword evidence="1" id="KW-0812">Transmembrane</keyword>
<evidence type="ECO:0000313" key="2">
    <source>
        <dbReference type="EMBL" id="MBC2776205.1"/>
    </source>
</evidence>
<dbReference type="AlphaFoldDB" id="A0A842HTD5"/>
<feature type="transmembrane region" description="Helical" evidence="1">
    <location>
        <begin position="78"/>
        <end position="98"/>
    </location>
</feature>
<gene>
    <name evidence="2" type="ORF">H6P80_01095</name>
</gene>
<accession>A0A842HTD5</accession>
<sequence>MAGKSGASRRYTRRMAAAMTIYLAAIAAGEYLIDGGRVAGPLLWFFALLPGLAIAAAVYVLGLYIVEETDEFIRMITVHQALIATGLTLTFAAIWGFLENYGLVGHFELYWIVVLWFFGFGIGALVARAIHGSWGMHR</sequence>
<proteinExistence type="predicted"/>
<dbReference type="EMBL" id="JACJVJ010000001">
    <property type="protein sequence ID" value="MBC2776205.1"/>
    <property type="molecule type" value="Genomic_DNA"/>
</dbReference>
<keyword evidence="1" id="KW-0472">Membrane</keyword>